<keyword evidence="3" id="KW-1185">Reference proteome</keyword>
<name>A0A843U767_COLES</name>
<reference evidence="2" key="1">
    <citation type="submission" date="2017-07" db="EMBL/GenBank/DDBJ databases">
        <title>Taro Niue Genome Assembly and Annotation.</title>
        <authorList>
            <person name="Atibalentja N."/>
            <person name="Keating K."/>
            <person name="Fields C.J."/>
        </authorList>
    </citation>
    <scope>NUCLEOTIDE SEQUENCE</scope>
    <source>
        <strain evidence="2">Niue_2</strain>
        <tissue evidence="2">Leaf</tissue>
    </source>
</reference>
<evidence type="ECO:0000313" key="2">
    <source>
        <dbReference type="EMBL" id="MQL77263.1"/>
    </source>
</evidence>
<gene>
    <name evidence="2" type="ORF">Taro_009679</name>
</gene>
<evidence type="ECO:0000313" key="3">
    <source>
        <dbReference type="Proteomes" id="UP000652761"/>
    </source>
</evidence>
<dbReference type="EMBL" id="NMUH01000341">
    <property type="protein sequence ID" value="MQL77263.1"/>
    <property type="molecule type" value="Genomic_DNA"/>
</dbReference>
<organism evidence="2 3">
    <name type="scientific">Colocasia esculenta</name>
    <name type="common">Wild taro</name>
    <name type="synonym">Arum esculentum</name>
    <dbReference type="NCBI Taxonomy" id="4460"/>
    <lineage>
        <taxon>Eukaryota</taxon>
        <taxon>Viridiplantae</taxon>
        <taxon>Streptophyta</taxon>
        <taxon>Embryophyta</taxon>
        <taxon>Tracheophyta</taxon>
        <taxon>Spermatophyta</taxon>
        <taxon>Magnoliopsida</taxon>
        <taxon>Liliopsida</taxon>
        <taxon>Araceae</taxon>
        <taxon>Aroideae</taxon>
        <taxon>Colocasieae</taxon>
        <taxon>Colocasia</taxon>
    </lineage>
</organism>
<dbReference type="Proteomes" id="UP000652761">
    <property type="component" value="Unassembled WGS sequence"/>
</dbReference>
<protein>
    <submittedName>
        <fullName evidence="2">Uncharacterized protein</fullName>
    </submittedName>
</protein>
<comment type="caution">
    <text evidence="2">The sequence shown here is derived from an EMBL/GenBank/DDBJ whole genome shotgun (WGS) entry which is preliminary data.</text>
</comment>
<sequence length="273" mass="30402">MPEKLVDGEECVPRMPETPRPDQRSKPHPKPKGSRKSNTRASRKRGQTHVGRPKKHKRRTCACARHGHQPTNRAREAHRALSREIRRKIQREEGPTPLYRWWAKGRPQEGRRGADSAPAPARRAAIQGPDWRAPLPVRLLAHSYPLVLSASTLAPTEPPPGGYPRRLLPLCRAASPPVPRTPAGSHTSAGSTRRSPINRGPYPICKDHDDDHDDDEDARRTPKGLHVCRARALIGRTCREKFSTSRGPPLYMSKSSGVINDTRRGTCLSPPVS</sequence>
<feature type="region of interest" description="Disordered" evidence="1">
    <location>
        <begin position="244"/>
        <end position="273"/>
    </location>
</feature>
<feature type="compositionally biased region" description="Polar residues" evidence="1">
    <location>
        <begin position="184"/>
        <end position="195"/>
    </location>
</feature>
<accession>A0A843U767</accession>
<feature type="compositionally biased region" description="Low complexity" evidence="1">
    <location>
        <begin position="115"/>
        <end position="125"/>
    </location>
</feature>
<dbReference type="AlphaFoldDB" id="A0A843U767"/>
<proteinExistence type="predicted"/>
<feature type="compositionally biased region" description="Basic and acidic residues" evidence="1">
    <location>
        <begin position="73"/>
        <end position="84"/>
    </location>
</feature>
<evidence type="ECO:0000256" key="1">
    <source>
        <dbReference type="SAM" id="MobiDB-lite"/>
    </source>
</evidence>
<feature type="region of interest" description="Disordered" evidence="1">
    <location>
        <begin position="151"/>
        <end position="221"/>
    </location>
</feature>
<feature type="region of interest" description="Disordered" evidence="1">
    <location>
        <begin position="1"/>
        <end position="126"/>
    </location>
</feature>
<feature type="compositionally biased region" description="Basic residues" evidence="1">
    <location>
        <begin position="26"/>
        <end position="68"/>
    </location>
</feature>